<evidence type="ECO:0000256" key="1">
    <source>
        <dbReference type="ARBA" id="ARBA00008894"/>
    </source>
</evidence>
<keyword evidence="3" id="KW-0611">Plant defense</keyword>
<reference evidence="5 6" key="1">
    <citation type="submission" date="2024-11" db="EMBL/GenBank/DDBJ databases">
        <title>Chromosome-level genome assembly of Eucalyptus globulus Labill. provides insights into its genome evolution.</title>
        <authorList>
            <person name="Li X."/>
        </authorList>
    </citation>
    <scope>NUCLEOTIDE SEQUENCE [LARGE SCALE GENOMIC DNA]</scope>
    <source>
        <strain evidence="5">CL2024</strain>
        <tissue evidence="5">Fresh tender leaves</tissue>
    </source>
</reference>
<evidence type="ECO:0000313" key="6">
    <source>
        <dbReference type="Proteomes" id="UP001634007"/>
    </source>
</evidence>
<dbReference type="PANTHER" id="PTHR36766">
    <property type="entry name" value="PLANT BROAD-SPECTRUM MILDEW RESISTANCE PROTEIN RPW8"/>
    <property type="match status" value="1"/>
</dbReference>
<name>A0ABD3J999_EUCGL</name>
<dbReference type="InterPro" id="IPR042197">
    <property type="entry name" value="Apaf_helical"/>
</dbReference>
<evidence type="ECO:0000256" key="2">
    <source>
        <dbReference type="ARBA" id="ARBA00022737"/>
    </source>
</evidence>
<sequence length="821" mass="93291">MKKEPVMPVDFAEAVLQTAFSELFSLVKDVARTGAAFGPQIKKIKSTLSKIDPIITEIHEYNKRLYCPKELGAIKDLMDEGKGLVNKCLRIHPLNLCKKYMYLNRLTEFDAKVLREFQIYIQLLDARNNGEMLWEIREVKELTACGSSLQSGLGAWGNLAAPEAPDFIVGSKVEESFRKIKEQLLEEGVSVILVTAPPGCGKTILVKKLCHDVDIEGKFRNIMFVPVKKPNLRDIVQKMIQHNGFAVPMIETEDDAVQYLQLLLQKVGQNPVLLVLDNVWTESQSFLDKFKFSKIKDYKIVVTSRYEFPDYRPVHHLNPLTHGDALELLRRTVTVDDSSMDPPDEKLLDQIVKSCKGLPWALTVIAKSLQGKDRSFWIEKLNAWSEGHSRLSRDIDILNCLKKHLDNLDGDPSIMERFMDLSSFPEDCKIPATALTDMWVELYKLDFDGVHAIADLHDLVYRNLADLVVTRRNSSDDDDKSYSSHYAMQYGLLRELAIMECNQGEVEKRERLILELTENSFPDWWSRQKQQPLGARLVSISTDGTFSTPWPNLELPEAEALVLNFTTDMQTKTYALPEFIETANKLKALIVTNYSFFSAKLDNLHVIGSNLRRIRLERIIVSLPSMGNLHLHSLQKISFCMCEINQVSTSNDAKISDAMPNLLELDIEYCDNLVTLPDGIYQIKSLRKLSIANCHNFSILPQQIGQLASLEVVRLNSCTNLSQLPDSIGSLQNLRFLDISDCLSLSTLPDQIGQMVSLTRINMRGCIKLSVLPPSIMKLTSLRKVICDQEKAVTWWPLKESLNSLQVVVFEEEPNLDWLRD</sequence>
<feature type="domain" description="RPW8" evidence="4">
    <location>
        <begin position="4"/>
        <end position="155"/>
    </location>
</feature>
<dbReference type="InterPro" id="IPR032675">
    <property type="entry name" value="LRR_dom_sf"/>
</dbReference>
<dbReference type="InterPro" id="IPR002182">
    <property type="entry name" value="NB-ARC"/>
</dbReference>
<dbReference type="PROSITE" id="PS51153">
    <property type="entry name" value="RPW8"/>
    <property type="match status" value="1"/>
</dbReference>
<dbReference type="InterPro" id="IPR008808">
    <property type="entry name" value="Powdery_mildew-R_dom"/>
</dbReference>
<comment type="caution">
    <text evidence="5">The sequence shown here is derived from an EMBL/GenBank/DDBJ whole genome shotgun (WGS) entry which is preliminary data.</text>
</comment>
<gene>
    <name evidence="5" type="ORF">ACJRO7_034564</name>
</gene>
<dbReference type="SUPFAM" id="SSF52058">
    <property type="entry name" value="L domain-like"/>
    <property type="match status" value="1"/>
</dbReference>
<proteinExistence type="inferred from homology"/>
<keyword evidence="2" id="KW-0677">Repeat</keyword>
<dbReference type="Pfam" id="PF05659">
    <property type="entry name" value="RPW8"/>
    <property type="match status" value="1"/>
</dbReference>
<dbReference type="AlphaFoldDB" id="A0ABD3J999"/>
<dbReference type="Proteomes" id="UP001634007">
    <property type="component" value="Unassembled WGS sequence"/>
</dbReference>
<dbReference type="PRINTS" id="PR00364">
    <property type="entry name" value="DISEASERSIST"/>
</dbReference>
<dbReference type="Gene3D" id="3.80.10.10">
    <property type="entry name" value="Ribonuclease Inhibitor"/>
    <property type="match status" value="1"/>
</dbReference>
<dbReference type="InterPro" id="IPR027417">
    <property type="entry name" value="P-loop_NTPase"/>
</dbReference>
<protein>
    <recommendedName>
        <fullName evidence="4">RPW8 domain-containing protein</fullName>
    </recommendedName>
</protein>
<dbReference type="EMBL" id="JBJKBG010000009">
    <property type="protein sequence ID" value="KAL3722213.1"/>
    <property type="molecule type" value="Genomic_DNA"/>
</dbReference>
<dbReference type="PANTHER" id="PTHR36766:SF3">
    <property type="entry name" value="RPW8 DOMAIN-CONTAINING PROTEIN"/>
    <property type="match status" value="1"/>
</dbReference>
<dbReference type="Pfam" id="PF00931">
    <property type="entry name" value="NB-ARC"/>
    <property type="match status" value="1"/>
</dbReference>
<dbReference type="InterPro" id="IPR036388">
    <property type="entry name" value="WH-like_DNA-bd_sf"/>
</dbReference>
<keyword evidence="6" id="KW-1185">Reference proteome</keyword>
<dbReference type="Gene3D" id="1.10.10.10">
    <property type="entry name" value="Winged helix-like DNA-binding domain superfamily/Winged helix DNA-binding domain"/>
    <property type="match status" value="1"/>
</dbReference>
<dbReference type="Gene3D" id="1.10.8.430">
    <property type="entry name" value="Helical domain of apoptotic protease-activating factors"/>
    <property type="match status" value="1"/>
</dbReference>
<evidence type="ECO:0000313" key="5">
    <source>
        <dbReference type="EMBL" id="KAL3722213.1"/>
    </source>
</evidence>
<evidence type="ECO:0000256" key="3">
    <source>
        <dbReference type="ARBA" id="ARBA00022821"/>
    </source>
</evidence>
<dbReference type="Pfam" id="PF23598">
    <property type="entry name" value="LRR_14"/>
    <property type="match status" value="1"/>
</dbReference>
<evidence type="ECO:0000259" key="4">
    <source>
        <dbReference type="PROSITE" id="PS51153"/>
    </source>
</evidence>
<dbReference type="SUPFAM" id="SSF52540">
    <property type="entry name" value="P-loop containing nucleoside triphosphate hydrolases"/>
    <property type="match status" value="1"/>
</dbReference>
<comment type="similarity">
    <text evidence="1">Belongs to the disease resistance NB-LRR family.</text>
</comment>
<dbReference type="InterPro" id="IPR055414">
    <property type="entry name" value="LRR_R13L4/SHOC2-like"/>
</dbReference>
<organism evidence="5 6">
    <name type="scientific">Eucalyptus globulus</name>
    <name type="common">Tasmanian blue gum</name>
    <dbReference type="NCBI Taxonomy" id="34317"/>
    <lineage>
        <taxon>Eukaryota</taxon>
        <taxon>Viridiplantae</taxon>
        <taxon>Streptophyta</taxon>
        <taxon>Embryophyta</taxon>
        <taxon>Tracheophyta</taxon>
        <taxon>Spermatophyta</taxon>
        <taxon>Magnoliopsida</taxon>
        <taxon>eudicotyledons</taxon>
        <taxon>Gunneridae</taxon>
        <taxon>Pentapetalae</taxon>
        <taxon>rosids</taxon>
        <taxon>malvids</taxon>
        <taxon>Myrtales</taxon>
        <taxon>Myrtaceae</taxon>
        <taxon>Myrtoideae</taxon>
        <taxon>Eucalypteae</taxon>
        <taxon>Eucalyptus</taxon>
    </lineage>
</organism>
<dbReference type="Gene3D" id="3.40.50.300">
    <property type="entry name" value="P-loop containing nucleotide triphosphate hydrolases"/>
    <property type="match status" value="1"/>
</dbReference>
<accession>A0ABD3J999</accession>
<dbReference type="GO" id="GO:0006952">
    <property type="term" value="P:defense response"/>
    <property type="evidence" value="ECO:0007669"/>
    <property type="project" value="UniProtKB-KW"/>
</dbReference>